<reference evidence="1" key="1">
    <citation type="submission" date="2023-04" db="EMBL/GenBank/DDBJ databases">
        <title>A chromosome-level genome assembly of the parasitoid wasp Eretmocerus hayati.</title>
        <authorList>
            <person name="Zhong Y."/>
            <person name="Liu S."/>
            <person name="Liu Y."/>
        </authorList>
    </citation>
    <scope>NUCLEOTIDE SEQUENCE</scope>
    <source>
        <strain evidence="1">ZJU_SS_LIU_2023</strain>
    </source>
</reference>
<accession>A0ACC2PQT6</accession>
<comment type="caution">
    <text evidence="1">The sequence shown here is derived from an EMBL/GenBank/DDBJ whole genome shotgun (WGS) entry which is preliminary data.</text>
</comment>
<protein>
    <submittedName>
        <fullName evidence="1">Uncharacterized protein</fullName>
    </submittedName>
</protein>
<sequence length="274" mass="31108">MICEGSIGKCDVYVPYRKALQECLPPKTVCPETEVRSSLQDMLNISGTRLVLMLILHYGWTPEDVRNLMLTMAWGFDSSAGHNNPHQKCQDKTLESKSLQASLLVTSVTIIELTSLDTGKTWLNRTPQNIRFCHTMRISMEKKSSDAIKNEFDRVEKEKTPLVPYEFKTKDDSDVKIGFYVEHTLFDGKVVNELVGNSSTLRCPMGFKMNKDYKVSGSPCRAHEEKFLKFGPTLLHAELEMYGQLLKLGYLMKIAHSGKESQEQKGNNDFLKLS</sequence>
<organism evidence="1 2">
    <name type="scientific">Eretmocerus hayati</name>
    <dbReference type="NCBI Taxonomy" id="131215"/>
    <lineage>
        <taxon>Eukaryota</taxon>
        <taxon>Metazoa</taxon>
        <taxon>Ecdysozoa</taxon>
        <taxon>Arthropoda</taxon>
        <taxon>Hexapoda</taxon>
        <taxon>Insecta</taxon>
        <taxon>Pterygota</taxon>
        <taxon>Neoptera</taxon>
        <taxon>Endopterygota</taxon>
        <taxon>Hymenoptera</taxon>
        <taxon>Apocrita</taxon>
        <taxon>Proctotrupomorpha</taxon>
        <taxon>Chalcidoidea</taxon>
        <taxon>Aphelinidae</taxon>
        <taxon>Aphelininae</taxon>
        <taxon>Eretmocerus</taxon>
    </lineage>
</organism>
<keyword evidence="2" id="KW-1185">Reference proteome</keyword>
<gene>
    <name evidence="1" type="ORF">QAD02_020742</name>
</gene>
<dbReference type="EMBL" id="CM056741">
    <property type="protein sequence ID" value="KAJ8684949.1"/>
    <property type="molecule type" value="Genomic_DNA"/>
</dbReference>
<evidence type="ECO:0000313" key="1">
    <source>
        <dbReference type="EMBL" id="KAJ8684949.1"/>
    </source>
</evidence>
<evidence type="ECO:0000313" key="2">
    <source>
        <dbReference type="Proteomes" id="UP001239111"/>
    </source>
</evidence>
<name>A0ACC2PQT6_9HYME</name>
<dbReference type="Proteomes" id="UP001239111">
    <property type="component" value="Chromosome 1"/>
</dbReference>
<proteinExistence type="predicted"/>